<dbReference type="EC" id="1.1.-.-" evidence="4"/>
<dbReference type="RefSeq" id="WP_398654980.1">
    <property type="nucleotide sequence ID" value="NZ_JBITDC010000002.1"/>
</dbReference>
<dbReference type="InterPro" id="IPR051265">
    <property type="entry name" value="HIBADH-related_NP60_sf"/>
</dbReference>
<keyword evidence="4" id="KW-0560">Oxidoreductase</keyword>
<dbReference type="PANTHER" id="PTHR43580">
    <property type="entry name" value="OXIDOREDUCTASE GLYR1-RELATED"/>
    <property type="match status" value="1"/>
</dbReference>
<organism evidence="4 5">
    <name type="scientific">Streptomyces cellulosae</name>
    <dbReference type="NCBI Taxonomy" id="1968"/>
    <lineage>
        <taxon>Bacteria</taxon>
        <taxon>Bacillati</taxon>
        <taxon>Actinomycetota</taxon>
        <taxon>Actinomycetes</taxon>
        <taxon>Kitasatosporales</taxon>
        <taxon>Streptomycetaceae</taxon>
        <taxon>Streptomyces</taxon>
    </lineage>
</organism>
<feature type="domain" description="3-hydroxyisobutyrate dehydrogenase-like NAD-binding" evidence="3">
    <location>
        <begin position="242"/>
        <end position="358"/>
    </location>
</feature>
<dbReference type="InterPro" id="IPR002204">
    <property type="entry name" value="3-OH-isobutyrate_DH-rel_CS"/>
</dbReference>
<dbReference type="Gene3D" id="3.40.50.720">
    <property type="entry name" value="NAD(P)-binding Rossmann-like Domain"/>
    <property type="match status" value="1"/>
</dbReference>
<name>A0ABW7XW90_STRCE</name>
<gene>
    <name evidence="4" type="ORF">ACIA8P_04970</name>
</gene>
<dbReference type="SUPFAM" id="SSF51735">
    <property type="entry name" value="NAD(P)-binding Rossmann-fold domains"/>
    <property type="match status" value="1"/>
</dbReference>
<dbReference type="InterPro" id="IPR036291">
    <property type="entry name" value="NAD(P)-bd_dom_sf"/>
</dbReference>
<feature type="region of interest" description="Disordered" evidence="1">
    <location>
        <begin position="1"/>
        <end position="50"/>
    </location>
</feature>
<dbReference type="Proteomes" id="UP001612415">
    <property type="component" value="Unassembled WGS sequence"/>
</dbReference>
<dbReference type="PANTHER" id="PTHR43580:SF2">
    <property type="entry name" value="CYTOKINE-LIKE NUCLEAR FACTOR N-PAC"/>
    <property type="match status" value="1"/>
</dbReference>
<accession>A0ABW7XW90</accession>
<proteinExistence type="predicted"/>
<feature type="compositionally biased region" description="Basic and acidic residues" evidence="1">
    <location>
        <begin position="1"/>
        <end position="10"/>
    </location>
</feature>
<feature type="compositionally biased region" description="Basic and acidic residues" evidence="1">
    <location>
        <begin position="40"/>
        <end position="50"/>
    </location>
</feature>
<protein>
    <submittedName>
        <fullName evidence="4">NAD(P)-dependent oxidoreductase</fullName>
        <ecNumber evidence="4">1.1.-.-</ecNumber>
    </submittedName>
</protein>
<dbReference type="InterPro" id="IPR008927">
    <property type="entry name" value="6-PGluconate_DH-like_C_sf"/>
</dbReference>
<dbReference type="InterPro" id="IPR006115">
    <property type="entry name" value="6PGDH_NADP-bd"/>
</dbReference>
<keyword evidence="5" id="KW-1185">Reference proteome</keyword>
<feature type="compositionally biased region" description="Basic and acidic residues" evidence="1">
    <location>
        <begin position="18"/>
        <end position="27"/>
    </location>
</feature>
<dbReference type="Pfam" id="PF03446">
    <property type="entry name" value="NAD_binding_2"/>
    <property type="match status" value="1"/>
</dbReference>
<dbReference type="Pfam" id="PF14833">
    <property type="entry name" value="NAD_binding_11"/>
    <property type="match status" value="1"/>
</dbReference>
<evidence type="ECO:0000259" key="2">
    <source>
        <dbReference type="Pfam" id="PF03446"/>
    </source>
</evidence>
<evidence type="ECO:0000259" key="3">
    <source>
        <dbReference type="Pfam" id="PF14833"/>
    </source>
</evidence>
<comment type="caution">
    <text evidence="4">The sequence shown here is derived from an EMBL/GenBank/DDBJ whole genome shotgun (WGS) entry which is preliminary data.</text>
</comment>
<evidence type="ECO:0000256" key="1">
    <source>
        <dbReference type="SAM" id="MobiDB-lite"/>
    </source>
</evidence>
<dbReference type="PROSITE" id="PS00895">
    <property type="entry name" value="3_HYDROXYISOBUT_DH"/>
    <property type="match status" value="1"/>
</dbReference>
<dbReference type="InterPro" id="IPR013328">
    <property type="entry name" value="6PGD_dom2"/>
</dbReference>
<dbReference type="Gene3D" id="1.10.1040.10">
    <property type="entry name" value="N-(1-d-carboxylethyl)-l-norvaline Dehydrogenase, domain 2"/>
    <property type="match status" value="1"/>
</dbReference>
<evidence type="ECO:0000313" key="5">
    <source>
        <dbReference type="Proteomes" id="UP001612415"/>
    </source>
</evidence>
<dbReference type="EMBL" id="JBITDC010000002">
    <property type="protein sequence ID" value="MFI5674008.1"/>
    <property type="molecule type" value="Genomic_DNA"/>
</dbReference>
<dbReference type="SUPFAM" id="SSF48179">
    <property type="entry name" value="6-phosphogluconate dehydrogenase C-terminal domain-like"/>
    <property type="match status" value="1"/>
</dbReference>
<dbReference type="InterPro" id="IPR029154">
    <property type="entry name" value="HIBADH-like_NADP-bd"/>
</dbReference>
<dbReference type="GO" id="GO:0016491">
    <property type="term" value="F:oxidoreductase activity"/>
    <property type="evidence" value="ECO:0007669"/>
    <property type="project" value="UniProtKB-KW"/>
</dbReference>
<reference evidence="4 5" key="1">
    <citation type="submission" date="2024-10" db="EMBL/GenBank/DDBJ databases">
        <title>The Natural Products Discovery Center: Release of the First 8490 Sequenced Strains for Exploring Actinobacteria Biosynthetic Diversity.</title>
        <authorList>
            <person name="Kalkreuter E."/>
            <person name="Kautsar S.A."/>
            <person name="Yang D."/>
            <person name="Bader C.D."/>
            <person name="Teijaro C.N."/>
            <person name="Fluegel L."/>
            <person name="Davis C.M."/>
            <person name="Simpson J.R."/>
            <person name="Lauterbach L."/>
            <person name="Steele A.D."/>
            <person name="Gui C."/>
            <person name="Meng S."/>
            <person name="Li G."/>
            <person name="Viehrig K."/>
            <person name="Ye F."/>
            <person name="Su P."/>
            <person name="Kiefer A.F."/>
            <person name="Nichols A."/>
            <person name="Cepeda A.J."/>
            <person name="Yan W."/>
            <person name="Fan B."/>
            <person name="Jiang Y."/>
            <person name="Adhikari A."/>
            <person name="Zheng C.-J."/>
            <person name="Schuster L."/>
            <person name="Cowan T.M."/>
            <person name="Smanski M.J."/>
            <person name="Chevrette M.G."/>
            <person name="De Carvalho L.P.S."/>
            <person name="Shen B."/>
        </authorList>
    </citation>
    <scope>NUCLEOTIDE SEQUENCE [LARGE SCALE GENOMIC DNA]</scope>
    <source>
        <strain evidence="4 5">NPDC051599</strain>
    </source>
</reference>
<feature type="domain" description="6-phosphogluconate dehydrogenase NADP-binding" evidence="2">
    <location>
        <begin position="77"/>
        <end position="235"/>
    </location>
</feature>
<sequence>MRGDVPHAGRGDAVAADELGRAEDHPLARPVGKLRHPRPPRTDLYRPPYDRRHNTHYYDRCHRQRPTSDRRYAVRHVGFIGLGIMGQPMALRLARSGTPLVVWNRTPTRSEPLRAAGAEVAGGPAEVFARTDVVLLMLADGLAVDTVLGRGTPHFAERVRGRVIVHMGTTSPEYSQALESAIRAAGGRYVEAPVSGSRVPARNGQLVGMLAGAPDAVTVVRPLLAPVCRETFVCGPAPNALLMKLSVNLFLITQVTGLTEAFHFAERQGLDRRLFLDVLDAGPMASAVSRMKAPKLLDRDFTVQAAAHDVLKNNRLIAEAARRTGLASPLLDACHALFEETVASGHGGEDMAAVLRALEARSANGHGHGQEHGD</sequence>
<evidence type="ECO:0000313" key="4">
    <source>
        <dbReference type="EMBL" id="MFI5674008.1"/>
    </source>
</evidence>